<reference evidence="1 2" key="1">
    <citation type="submission" date="2015-09" db="EMBL/GenBank/DDBJ databases">
        <title>Genome announcement of multiple Pseudomonas syringae strains.</title>
        <authorList>
            <person name="Thakur S."/>
            <person name="Wang P.W."/>
            <person name="Gong Y."/>
            <person name="Weir B.S."/>
            <person name="Guttman D.S."/>
        </authorList>
    </citation>
    <scope>NUCLEOTIDE SEQUENCE [LARGE SCALE GENOMIC DNA]</scope>
    <source>
        <strain evidence="1 2">ICMP4303</strain>
    </source>
</reference>
<dbReference type="RefSeq" id="WP_057418567.1">
    <property type="nucleotide sequence ID" value="NZ_LJPT01000112.1"/>
</dbReference>
<organism evidence="1 2">
    <name type="scientific">Pseudomonas syringae pv. antirrhini</name>
    <dbReference type="NCBI Taxonomy" id="251702"/>
    <lineage>
        <taxon>Bacteria</taxon>
        <taxon>Pseudomonadati</taxon>
        <taxon>Pseudomonadota</taxon>
        <taxon>Gammaproteobacteria</taxon>
        <taxon>Pseudomonadales</taxon>
        <taxon>Pseudomonadaceae</taxon>
        <taxon>Pseudomonas</taxon>
    </lineage>
</organism>
<dbReference type="EMBL" id="LJPT01000112">
    <property type="protein sequence ID" value="KPW47390.1"/>
    <property type="molecule type" value="Genomic_DNA"/>
</dbReference>
<proteinExistence type="predicted"/>
<evidence type="ECO:0000313" key="1">
    <source>
        <dbReference type="EMBL" id="KPW47390.1"/>
    </source>
</evidence>
<name>A0A0N8QNE8_9PSED</name>
<protein>
    <submittedName>
        <fullName evidence="1">Uncharacterized protein</fullName>
    </submittedName>
</protein>
<dbReference type="AlphaFoldDB" id="A0A0N8QNE8"/>
<evidence type="ECO:0000313" key="2">
    <source>
        <dbReference type="Proteomes" id="UP000050425"/>
    </source>
</evidence>
<dbReference type="PATRIC" id="fig|251702.3.peg.4885"/>
<comment type="caution">
    <text evidence="1">The sequence shown here is derived from an EMBL/GenBank/DDBJ whole genome shotgun (WGS) entry which is preliminary data.</text>
</comment>
<gene>
    <name evidence="1" type="ORF">ALO88_200082</name>
</gene>
<sequence length="133" mass="15573">MTEDELREVETARRKAIWALASLRPGDPNALPHLSILNNFHSQERNSRPSMDNTLELKKVRESVQVRPHHTGMDIVLEFDIPQPWRERFRQASTGSTRLMEGLFAADWDKFLNEWESEMLHLQSHRAAQTRDN</sequence>
<dbReference type="Proteomes" id="UP000050425">
    <property type="component" value="Unassembled WGS sequence"/>
</dbReference>
<accession>A0A0N8QNE8</accession>